<organism evidence="2 3">
    <name type="scientific">Metamycoplasma alkalescens</name>
    <dbReference type="NCBI Taxonomy" id="45363"/>
    <lineage>
        <taxon>Bacteria</taxon>
        <taxon>Bacillati</taxon>
        <taxon>Mycoplasmatota</taxon>
        <taxon>Mycoplasmoidales</taxon>
        <taxon>Metamycoplasmataceae</taxon>
        <taxon>Metamycoplasma</taxon>
    </lineage>
</organism>
<dbReference type="AlphaFoldDB" id="A0A318U5T6"/>
<comment type="caution">
    <text evidence="2">The sequence shown here is derived from an EMBL/GenBank/DDBJ whole genome shotgun (WGS) entry which is preliminary data.</text>
</comment>
<reference evidence="2 3" key="1">
    <citation type="submission" date="2018-06" db="EMBL/GenBank/DDBJ databases">
        <title>Genomic Encyclopedia of Archaeal and Bacterial Type Strains, Phase II (KMG-II): from individual species to whole genera.</title>
        <authorList>
            <person name="Goeker M."/>
        </authorList>
    </citation>
    <scope>NUCLEOTIDE SEQUENCE [LARGE SCALE GENOMIC DNA]</scope>
    <source>
        <strain evidence="2 3">ATCC 29103</strain>
    </source>
</reference>
<dbReference type="EMBL" id="QKLP01000001">
    <property type="protein sequence ID" value="PYF43758.1"/>
    <property type="molecule type" value="Genomic_DNA"/>
</dbReference>
<proteinExistence type="predicted"/>
<protein>
    <submittedName>
        <fullName evidence="2">Spermidine/putrescine transport system substrate-binding protein</fullName>
    </submittedName>
</protein>
<keyword evidence="1" id="KW-0175">Coiled coil</keyword>
<accession>A0A318U5T6</accession>
<evidence type="ECO:0000313" key="3">
    <source>
        <dbReference type="Proteomes" id="UP000247715"/>
    </source>
</evidence>
<gene>
    <name evidence="2" type="ORF">BCF88_10176</name>
</gene>
<evidence type="ECO:0000256" key="1">
    <source>
        <dbReference type="SAM" id="Coils"/>
    </source>
</evidence>
<dbReference type="Proteomes" id="UP000247715">
    <property type="component" value="Unassembled WGS sequence"/>
</dbReference>
<evidence type="ECO:0000313" key="2">
    <source>
        <dbReference type="EMBL" id="PYF43758.1"/>
    </source>
</evidence>
<feature type="coiled-coil region" evidence="1">
    <location>
        <begin position="389"/>
        <end position="459"/>
    </location>
</feature>
<dbReference type="RefSeq" id="WP_110858119.1">
    <property type="nucleotide sequence ID" value="NZ_LS991949.1"/>
</dbReference>
<sequence>MNKRIFKFLLSCFAIVFLIFLFFGSIILKLSNKYRPSIYNYESYLSPEIIKKIGKNYNYKEFKEVSEFTQALTQDKAIAGVGSDFQAAQLILDKKIKKIDYTKIFGNNSNTWQKRKKLFTKTIQDHLENFDNLIYSKLANMEDKGNKIGFEIDANNKRWRSFETKQINENNWDHFSDFIIPYYSQDKGIAYNINKETRPHLNIEDEINHLEEKTLQIDWKEIFSILKNNNYQRIGWTNAYIDNLMIGAMNSGDDWIKNFTLNGEGKLFDFNENNYKDAIKSFVKFVEHASGKPIRNTKYNFLSGDGLELLNHLIEPKSGRSDAAVIYNGDALDGYYSKDNFESVEEGKIRFIRPKNNYILMDGWIISHKLSEDDTNKFLETLRINIYHNNHKYSDKKTYEEKLDQLENDFIAKVKENINENKEKHLDAAKEVLKNIFNNQEEKNQIIEKLNENEKFKNNNWKEIDNWNNQLENFVNNENSTNKDWLLIIRNNSDDGASIFEEAFSNTFADIELSEIGNFDYISYTPADQLTYEFIEKWYFGNDETAKSIYSQPEPIKNQYSLFTYPIIDNNLRTKIVSYYFELTKS</sequence>
<name>A0A318U5T6_9BACT</name>